<evidence type="ECO:0000313" key="1">
    <source>
        <dbReference type="EMBL" id="GAC34302.1"/>
    </source>
</evidence>
<dbReference type="EMBL" id="BAER01000102">
    <property type="protein sequence ID" value="GAC34302.1"/>
    <property type="molecule type" value="Genomic_DNA"/>
</dbReference>
<dbReference type="Proteomes" id="UP000006322">
    <property type="component" value="Unassembled WGS sequence"/>
</dbReference>
<comment type="caution">
    <text evidence="1">The sequence shown here is derived from an EMBL/GenBank/DDBJ whole genome shotgun (WGS) entry which is preliminary data.</text>
</comment>
<evidence type="ECO:0000313" key="2">
    <source>
        <dbReference type="Proteomes" id="UP000006322"/>
    </source>
</evidence>
<protein>
    <submittedName>
        <fullName evidence="1">Uncharacterized protein</fullName>
    </submittedName>
</protein>
<reference evidence="2" key="1">
    <citation type="journal article" date="2014" name="Environ. Microbiol.">
        <title>Comparative genomics of the marine bacterial genus Glaciecola reveals the high degree of genomic diversity and genomic characteristic for cold adaptation.</title>
        <authorList>
            <person name="Qin Q.L."/>
            <person name="Xie B.B."/>
            <person name="Yu Y."/>
            <person name="Shu Y.L."/>
            <person name="Rong J.C."/>
            <person name="Zhang Y.J."/>
            <person name="Zhao D.L."/>
            <person name="Chen X.L."/>
            <person name="Zhang X.Y."/>
            <person name="Chen B."/>
            <person name="Zhou B.C."/>
            <person name="Zhang Y.Z."/>
        </authorList>
    </citation>
    <scope>NUCLEOTIDE SEQUENCE [LARGE SCALE GENOMIC DNA]</scope>
    <source>
        <strain evidence="2">LMG 21857</strain>
    </source>
</reference>
<name>K6ZVM5_9ALTE</name>
<sequence length="40" mass="4391">MIVTNVREYKLGTTVLSQVSQSIKIEKGHSGSELSTQIID</sequence>
<keyword evidence="2" id="KW-1185">Reference proteome</keyword>
<proteinExistence type="predicted"/>
<accession>K6ZVM5</accession>
<gene>
    <name evidence="1" type="ORF">GPLA_3413</name>
</gene>
<organism evidence="1 2">
    <name type="scientific">Paraglaciecola polaris LMG 21857</name>
    <dbReference type="NCBI Taxonomy" id="1129793"/>
    <lineage>
        <taxon>Bacteria</taxon>
        <taxon>Pseudomonadati</taxon>
        <taxon>Pseudomonadota</taxon>
        <taxon>Gammaproteobacteria</taxon>
        <taxon>Alteromonadales</taxon>
        <taxon>Alteromonadaceae</taxon>
        <taxon>Paraglaciecola</taxon>
    </lineage>
</organism>
<dbReference type="STRING" id="1129793.GPLA_3413"/>
<dbReference type="AlphaFoldDB" id="K6ZVM5"/>